<dbReference type="Gene3D" id="1.10.405.20">
    <property type="match status" value="1"/>
</dbReference>
<dbReference type="InterPro" id="IPR036188">
    <property type="entry name" value="FAD/NAD-bd_sf"/>
</dbReference>
<dbReference type="GO" id="GO:0016491">
    <property type="term" value="F:oxidoreductase activity"/>
    <property type="evidence" value="ECO:0007669"/>
    <property type="project" value="TreeGrafter"/>
</dbReference>
<sequence length="254" mass="29103">MGACIWSTPLEKMYDFPALSFIRFFNNHGLLTTTKPVQWYTVKGGSKVYVEKIISQLKSANVKFAPQATKVIRSEKTVITDINNNEEFDKVIFACHSNEVLELLDDANSYEKELISAIKYQPNSVILHTDSTIMPKRKTAWSSWNYLSAETKDKRDVVSLSYWMNNLQPLDADIDYFVTVNPDQKPDPQKIINEHTFDHPVFDKKAIQAQKEFDKIQGLNNTYYCGAYLRYGFHEDGILSAVNVATKLGVKTPW</sequence>
<dbReference type="SUPFAM" id="SSF51905">
    <property type="entry name" value="FAD/NAD(P)-binding domain"/>
    <property type="match status" value="1"/>
</dbReference>
<dbReference type="Gene3D" id="3.30.70.1990">
    <property type="match status" value="1"/>
</dbReference>
<dbReference type="EMBL" id="JIDS01000002">
    <property type="protein sequence ID" value="EZK39034.1"/>
    <property type="molecule type" value="Genomic_DNA"/>
</dbReference>
<accession>A0AAD3AUS4</accession>
<name>A0AAD3AUS4_FRATT</name>
<dbReference type="PANTHER" id="PTHR42923:SF17">
    <property type="entry name" value="AMINE OXIDASE DOMAIN-CONTAINING PROTEIN"/>
    <property type="match status" value="1"/>
</dbReference>
<protein>
    <recommendedName>
        <fullName evidence="3">Flavin containing amine oxidoreductase family protein</fullName>
    </recommendedName>
</protein>
<dbReference type="InterPro" id="IPR050464">
    <property type="entry name" value="Zeta_carotene_desat/Oxidored"/>
</dbReference>
<comment type="caution">
    <text evidence="1">The sequence shown here is derived from an EMBL/GenBank/DDBJ whole genome shotgun (WGS) entry which is preliminary data.</text>
</comment>
<evidence type="ECO:0000313" key="2">
    <source>
        <dbReference type="Proteomes" id="UP000023806"/>
    </source>
</evidence>
<dbReference type="PANTHER" id="PTHR42923">
    <property type="entry name" value="PROTOPORPHYRINOGEN OXIDASE"/>
    <property type="match status" value="1"/>
</dbReference>
<reference evidence="1 2" key="1">
    <citation type="submission" date="2014-03" db="EMBL/GenBank/DDBJ databases">
        <title>The Genome Sequence of Francisella tularensis subsp. tularensis str. SCHU S4 substr. FSC043.</title>
        <authorList>
            <consortium name="The Broad Institute Genomics Platform"/>
            <consortium name="The Broad Institute Genome Sequencing Center for Infectious Disease"/>
            <person name="Chapman S.B."/>
            <person name="Guina T."/>
            <person name="Gelhaus C."/>
            <person name="Comer J."/>
            <person name="Sellati T."/>
            <person name="Sjostedt A."/>
            <person name="Young S.K."/>
            <person name="Zeng Q."/>
            <person name="Gargeya S."/>
            <person name="Abouelleil A."/>
            <person name="Alvarado L."/>
            <person name="Chapman S.B."/>
            <person name="Gainer-Dewar J."/>
            <person name="Goldberg J."/>
            <person name="Griggs A."/>
            <person name="Gujja S."/>
            <person name="Hansen M."/>
            <person name="Howarth C."/>
            <person name="Imamovic A."/>
            <person name="Larimer J."/>
            <person name="Murphy C."/>
            <person name="Naylor J."/>
            <person name="Pearson M."/>
            <person name="Poon T.W."/>
            <person name="Priest M."/>
            <person name="Roberts A."/>
            <person name="Saif S."/>
            <person name="Shea T."/>
            <person name="Sykes S."/>
            <person name="Wortman J."/>
            <person name="Nusbaum C."/>
            <person name="Birren B."/>
        </authorList>
    </citation>
    <scope>NUCLEOTIDE SEQUENCE [LARGE SCALE GENOMIC DNA]</scope>
    <source>
        <strain evidence="1 2">Schu S4</strain>
    </source>
</reference>
<dbReference type="AlphaFoldDB" id="A0AAD3AUS4"/>
<evidence type="ECO:0008006" key="3">
    <source>
        <dbReference type="Google" id="ProtNLM"/>
    </source>
</evidence>
<proteinExistence type="predicted"/>
<dbReference type="Proteomes" id="UP000023806">
    <property type="component" value="Unassembled WGS sequence"/>
</dbReference>
<gene>
    <name evidence="1" type="ORF">P250_03821</name>
</gene>
<evidence type="ECO:0000313" key="1">
    <source>
        <dbReference type="EMBL" id="EZK39034.1"/>
    </source>
</evidence>
<organism evidence="1 2">
    <name type="scientific">Francisella tularensis subsp. tularensis str. SCHU S4 substr. FSC237</name>
    <dbReference type="NCBI Taxonomy" id="1341660"/>
    <lineage>
        <taxon>Bacteria</taxon>
        <taxon>Pseudomonadati</taxon>
        <taxon>Pseudomonadota</taxon>
        <taxon>Gammaproteobacteria</taxon>
        <taxon>Thiotrichales</taxon>
        <taxon>Francisellaceae</taxon>
        <taxon>Francisella</taxon>
    </lineage>
</organism>
<dbReference type="Gene3D" id="3.50.50.60">
    <property type="entry name" value="FAD/NAD(P)-binding domain"/>
    <property type="match status" value="1"/>
</dbReference>